<proteinExistence type="predicted"/>
<dbReference type="RefSeq" id="WP_055673627.1">
    <property type="nucleotide sequence ID" value="NZ_CXWD01000023.1"/>
</dbReference>
<protein>
    <recommendedName>
        <fullName evidence="1">DUF5648 domain-containing protein</fullName>
    </recommendedName>
</protein>
<dbReference type="SUPFAM" id="SSF50969">
    <property type="entry name" value="YVTN repeat-like/Quinoprotein amine dehydrogenase"/>
    <property type="match status" value="1"/>
</dbReference>
<dbReference type="AlphaFoldDB" id="A0A0M7ANY5"/>
<gene>
    <name evidence="2" type="ORF">LAX5112_04417</name>
</gene>
<dbReference type="InterPro" id="IPR011044">
    <property type="entry name" value="Quino_amine_DH_bsu"/>
</dbReference>
<dbReference type="Proteomes" id="UP000053235">
    <property type="component" value="Unassembled WGS sequence"/>
</dbReference>
<dbReference type="OrthoDB" id="733404at2"/>
<dbReference type="EMBL" id="CXWD01000023">
    <property type="protein sequence ID" value="CTQ75940.1"/>
    <property type="molecule type" value="Genomic_DNA"/>
</dbReference>
<evidence type="ECO:0000259" key="1">
    <source>
        <dbReference type="Pfam" id="PF18885"/>
    </source>
</evidence>
<feature type="domain" description="DUF5648" evidence="1">
    <location>
        <begin position="213"/>
        <end position="351"/>
    </location>
</feature>
<accession>A0A0M7ANY5</accession>
<sequence length="355" mass="38550">MSISYFSDSRGNFGYYNINTGAAEVLATGSVVFTDIAISSTGQFYGITFSNLYTFSFSDGYVVAKNVGALAGGGFNSLEFSEDGKLYGGSGRSVYEINISNAQTTLIFSDFSSSSSGDIFINGENLFLSTSANRLELLNLSTLSVSTVVENTPSSLFGLADTPAGLFGFAGDSIYSIDVDTGVTTFAREVEFSNTLWGATYYPDAAEKHATGVWRFFNTETGSHFYTNSTAERDAIATTLPNFVYEGNAFDVASSGSGDIDVFRFYNTETGTHFYTASELERDNIINSLSNFAYEGVAYKAYSDNGDGSHEALYRFYNTSNNSHFYTASDAERDYIISTLGNYSYEGVAYFIDIV</sequence>
<dbReference type="InterPro" id="IPR043708">
    <property type="entry name" value="DUF5648"/>
</dbReference>
<keyword evidence="3" id="KW-1185">Reference proteome</keyword>
<name>A0A0M7ANY5_9HYPH</name>
<dbReference type="Pfam" id="PF18885">
    <property type="entry name" value="DUF5648"/>
    <property type="match status" value="1"/>
</dbReference>
<reference evidence="3" key="1">
    <citation type="submission" date="2015-07" db="EMBL/GenBank/DDBJ databases">
        <authorList>
            <person name="Rodrigo-Torres Lidia"/>
            <person name="Arahal R.David."/>
        </authorList>
    </citation>
    <scope>NUCLEOTIDE SEQUENCE [LARGE SCALE GENOMIC DNA]</scope>
    <source>
        <strain evidence="3">CECT 5112</strain>
    </source>
</reference>
<evidence type="ECO:0000313" key="3">
    <source>
        <dbReference type="Proteomes" id="UP000053235"/>
    </source>
</evidence>
<organism evidence="2 3">
    <name type="scientific">Roseibium alexandrii</name>
    <dbReference type="NCBI Taxonomy" id="388408"/>
    <lineage>
        <taxon>Bacteria</taxon>
        <taxon>Pseudomonadati</taxon>
        <taxon>Pseudomonadota</taxon>
        <taxon>Alphaproteobacteria</taxon>
        <taxon>Hyphomicrobiales</taxon>
        <taxon>Stappiaceae</taxon>
        <taxon>Roseibium</taxon>
    </lineage>
</organism>
<evidence type="ECO:0000313" key="2">
    <source>
        <dbReference type="EMBL" id="CTQ75940.1"/>
    </source>
</evidence>
<dbReference type="STRING" id="388408.LAX5112_04417"/>